<feature type="region of interest" description="Disordered" evidence="2">
    <location>
        <begin position="1237"/>
        <end position="1261"/>
    </location>
</feature>
<feature type="compositionally biased region" description="Low complexity" evidence="2">
    <location>
        <begin position="44"/>
        <end position="55"/>
    </location>
</feature>
<feature type="compositionally biased region" description="Polar residues" evidence="2">
    <location>
        <begin position="1244"/>
        <end position="1256"/>
    </location>
</feature>
<evidence type="ECO:0000259" key="3">
    <source>
        <dbReference type="PROSITE" id="PS50157"/>
    </source>
</evidence>
<evidence type="ECO:0000313" key="5">
    <source>
        <dbReference type="Proteomes" id="UP000027456"/>
    </source>
</evidence>
<evidence type="ECO:0000256" key="2">
    <source>
        <dbReference type="SAM" id="MobiDB-lite"/>
    </source>
</evidence>
<comment type="caution">
    <text evidence="4">The sequence shown here is derived from an EMBL/GenBank/DDBJ whole genome shotgun (WGS) entry which is preliminary data.</text>
</comment>
<dbReference type="PROSITE" id="PS00028">
    <property type="entry name" value="ZINC_FINGER_C2H2_1"/>
    <property type="match status" value="2"/>
</dbReference>
<feature type="compositionally biased region" description="Polar residues" evidence="2">
    <location>
        <begin position="355"/>
        <end position="364"/>
    </location>
</feature>
<evidence type="ECO:0000256" key="1">
    <source>
        <dbReference type="PROSITE-ProRule" id="PRU00042"/>
    </source>
</evidence>
<feature type="region of interest" description="Disordered" evidence="2">
    <location>
        <begin position="99"/>
        <end position="136"/>
    </location>
</feature>
<dbReference type="GO" id="GO:0008270">
    <property type="term" value="F:zinc ion binding"/>
    <property type="evidence" value="ECO:0007669"/>
    <property type="project" value="UniProtKB-KW"/>
</dbReference>
<gene>
    <name evidence="4" type="ORF">V565_147760</name>
</gene>
<dbReference type="PROSITE" id="PS50157">
    <property type="entry name" value="ZINC_FINGER_C2H2_2"/>
    <property type="match status" value="1"/>
</dbReference>
<feature type="compositionally biased region" description="Polar residues" evidence="2">
    <location>
        <begin position="537"/>
        <end position="550"/>
    </location>
</feature>
<keyword evidence="1" id="KW-0479">Metal-binding</keyword>
<feature type="region of interest" description="Disordered" evidence="2">
    <location>
        <begin position="72"/>
        <end position="91"/>
    </location>
</feature>
<keyword evidence="1" id="KW-0862">Zinc</keyword>
<feature type="region of interest" description="Disordered" evidence="2">
    <location>
        <begin position="1"/>
        <end position="59"/>
    </location>
</feature>
<name>A0A074RLH6_9AGAM</name>
<dbReference type="HOGENOM" id="CLU_254358_0_0_1"/>
<dbReference type="Gene3D" id="3.30.160.60">
    <property type="entry name" value="Classic Zinc Finger"/>
    <property type="match status" value="1"/>
</dbReference>
<accession>A0A074RLH6</accession>
<feature type="region of interest" description="Disordered" evidence="2">
    <location>
        <begin position="394"/>
        <end position="417"/>
    </location>
</feature>
<organism evidence="4 5">
    <name type="scientific">Rhizoctonia solani 123E</name>
    <dbReference type="NCBI Taxonomy" id="1423351"/>
    <lineage>
        <taxon>Eukaryota</taxon>
        <taxon>Fungi</taxon>
        <taxon>Dikarya</taxon>
        <taxon>Basidiomycota</taxon>
        <taxon>Agaricomycotina</taxon>
        <taxon>Agaricomycetes</taxon>
        <taxon>Cantharellales</taxon>
        <taxon>Ceratobasidiaceae</taxon>
        <taxon>Rhizoctonia</taxon>
    </lineage>
</organism>
<dbReference type="InterPro" id="IPR013087">
    <property type="entry name" value="Znf_C2H2_type"/>
</dbReference>
<sequence length="1400" mass="152435">MSEVIQDDGGPWGANSAHLAQDTPLSIGRLSHCPFSHRPPDPRPVTQTNTVPTPVAKRLTSPFRSLLRVVKQRTMKKARPQPAKFDPAPLANRARHYATPSASLASSSNMTPSSSLTSSSTLASSSIRTPSSSFTLDSGYASRQGSLHVYGAPPWLSSSTPSPPSINPLTHATYGCPHIQHCQTTFQQSCVCVEQSMADTYPTSLPSRCGAQPMFYNREQSPSRGNLQIHPAFDSSVPAPSTVRTSFSTLNSSSIRTPSSSFTLDSGYASRQASLYAHGVQPLRSNHTSSVTSSPLKPMSDTYPFSIPFRCEAQPIFPNREQSSVWPNLSIHPSFDYPHLRRSEATSWPPHLSDEQSANPYSQPKTLNRQWTQEVWGNQESGIFSLRTDSPMPLESSLRDGACSTPQEAPTLLRMPDPHDYIPSRGLREDTNPSTPFDPSLIYVDRHLVLLDTHLSPLPTRHNNDISKGDNLASQLGPANFEATNTAEVATLAQQCEGSQFFDDTPPPANPESSSNIHLPVYAPYLQGSEVPILSIGSGSSPKPTNTSEPHSLERAPPVSLQTSSDKLLLEEDTQAKGAGQNAQYSLPQEHETIIPAQQRSKPDYLQKSIALGGELLPTSMVASQCPGSISPRLTSFIYPSSSFNIGSSSQLVSRSIPQAPDPASAPIDLPVRLCPQPSFFSGSPKSSSSACIPRHDTRLLVPKIFEHSVESSSLPALPFSSSQCTLMSSTAILLLASASKSLLITQLLGVTMHLPVPIKRLVKLAESVLTGTCRIIHDFSNQNRKTRYAQIGPRITALQELSVLARLLPSTLSGPPDETESLQIVRIHVYDHRQLTGLCTTVSGWRWIVGSNRRLPSVCTSMLSRISPVIPRNTKSWPAASPPVVFGAGELQKLDLDLSQKTETQEPWEIGNHVECVQEHLLGGVHRIERNLESKGNRKDRRFLGTPRATRQGIMGSPPPHRCHLAFRRLNEPRRPKRKPRLASQFRPFCRILSHGLPSTKGCSVGFHWEPGGSGETPNFYNYSGLGNFPSNLGSINGGEFQLGLGPGSDLQHELEVRNDPLQLLIGTIESTPSIPTLRPPYHDAFNLAIQQPAITPSPPIPLPANSQYNSGAPEWAATEPVANIAAHQPRYYDGGNSTVQPPASPPNPTSLSVSTEFNIHGPAWNEGFVAGCEFISRRSRGPLSRPHICGPEWNAGFVAGCMLASQSLGRTAQSVAEPQPNSIAFSMRTVALSTPMPPVPTDTPQSFRTTCSPDRTNDPPLPSHAHASQGFDIRAAHHHIHVQLSRESTPTVAHTDLPTGTQHNTMRISQESASGVNNHTSTNANGGPIRRGRSRKKHKCEYINCGKEFSGKYRLDGHVKRDHLGQADVYGCHHTGCNKYYANQAGLRRHCSEKHEEA</sequence>
<feature type="region of interest" description="Disordered" evidence="2">
    <location>
        <begin position="345"/>
        <end position="364"/>
    </location>
</feature>
<keyword evidence="1" id="KW-0863">Zinc-finger</keyword>
<reference evidence="4 5" key="1">
    <citation type="submission" date="2013-12" db="EMBL/GenBank/DDBJ databases">
        <authorList>
            <person name="Cubeta M."/>
            <person name="Pakala S."/>
            <person name="Fedorova N."/>
            <person name="Thomas E."/>
            <person name="Dean R."/>
            <person name="Jabaji S."/>
            <person name="Neate S."/>
            <person name="Toda T."/>
            <person name="Tavantzis S."/>
            <person name="Vilgalys R."/>
            <person name="Bharathan N."/>
            <person name="Pakala S."/>
            <person name="Losada L.S."/>
            <person name="Zafar N."/>
            <person name="Nierman W."/>
        </authorList>
    </citation>
    <scope>NUCLEOTIDE SEQUENCE [LARGE SCALE GENOMIC DNA]</scope>
    <source>
        <strain evidence="4 5">123E</strain>
    </source>
</reference>
<dbReference type="OrthoDB" id="3149314at2759"/>
<feature type="region of interest" description="Disordered" evidence="2">
    <location>
        <begin position="533"/>
        <end position="562"/>
    </location>
</feature>
<feature type="domain" description="C2H2-type" evidence="3">
    <location>
        <begin position="1340"/>
        <end position="1370"/>
    </location>
</feature>
<evidence type="ECO:0000313" key="4">
    <source>
        <dbReference type="EMBL" id="KEP47674.1"/>
    </source>
</evidence>
<feature type="compositionally biased region" description="Polar residues" evidence="2">
    <location>
        <begin position="1314"/>
        <end position="1327"/>
    </location>
</feature>
<proteinExistence type="predicted"/>
<dbReference type="Proteomes" id="UP000027456">
    <property type="component" value="Unassembled WGS sequence"/>
</dbReference>
<feature type="region of interest" description="Disordered" evidence="2">
    <location>
        <begin position="1134"/>
        <end position="1153"/>
    </location>
</feature>
<feature type="region of interest" description="Disordered" evidence="2">
    <location>
        <begin position="1314"/>
        <end position="1337"/>
    </location>
</feature>
<dbReference type="SMART" id="SM00355">
    <property type="entry name" value="ZnF_C2H2"/>
    <property type="match status" value="2"/>
</dbReference>
<dbReference type="EMBL" id="AZST01000681">
    <property type="protein sequence ID" value="KEP47674.1"/>
    <property type="molecule type" value="Genomic_DNA"/>
</dbReference>
<dbReference type="STRING" id="1423351.A0A074RLH6"/>
<protein>
    <recommendedName>
        <fullName evidence="3">C2H2-type domain-containing protein</fullName>
    </recommendedName>
</protein>
<keyword evidence="5" id="KW-1185">Reference proteome</keyword>